<evidence type="ECO:0000256" key="1">
    <source>
        <dbReference type="SAM" id="MobiDB-lite"/>
    </source>
</evidence>
<gene>
    <name evidence="3" type="ORF">RUM43_012547</name>
</gene>
<feature type="chain" id="PRO_5042912891" evidence="2">
    <location>
        <begin position="16"/>
        <end position="151"/>
    </location>
</feature>
<dbReference type="Proteomes" id="UP001372834">
    <property type="component" value="Unassembled WGS sequence"/>
</dbReference>
<dbReference type="EMBL" id="JAWJWE010000040">
    <property type="protein sequence ID" value="KAK6619782.1"/>
    <property type="molecule type" value="Genomic_DNA"/>
</dbReference>
<organism evidence="3 4">
    <name type="scientific">Polyplax serrata</name>
    <name type="common">Common mouse louse</name>
    <dbReference type="NCBI Taxonomy" id="468196"/>
    <lineage>
        <taxon>Eukaryota</taxon>
        <taxon>Metazoa</taxon>
        <taxon>Ecdysozoa</taxon>
        <taxon>Arthropoda</taxon>
        <taxon>Hexapoda</taxon>
        <taxon>Insecta</taxon>
        <taxon>Pterygota</taxon>
        <taxon>Neoptera</taxon>
        <taxon>Paraneoptera</taxon>
        <taxon>Psocodea</taxon>
        <taxon>Troctomorpha</taxon>
        <taxon>Phthiraptera</taxon>
        <taxon>Anoplura</taxon>
        <taxon>Polyplacidae</taxon>
        <taxon>Polyplax</taxon>
    </lineage>
</organism>
<evidence type="ECO:0000256" key="2">
    <source>
        <dbReference type="SAM" id="SignalP"/>
    </source>
</evidence>
<keyword evidence="2" id="KW-0732">Signal</keyword>
<feature type="region of interest" description="Disordered" evidence="1">
    <location>
        <begin position="20"/>
        <end position="49"/>
    </location>
</feature>
<name>A0AAN8S0G3_POLSC</name>
<protein>
    <submittedName>
        <fullName evidence="3">Uncharacterized protein</fullName>
    </submittedName>
</protein>
<feature type="signal peptide" evidence="2">
    <location>
        <begin position="1"/>
        <end position="15"/>
    </location>
</feature>
<sequence length="151" mass="17216">MVVLRLLIIEYVTFSFRTGSSNRQRQNIHPGKTGNIQGVQGKRTGDERKVQKKVTDVGYNANGHDELMIGFFLAEKKRAEKNIEVENCRNSMRSTKLPLSVFRRTSTDHEENHRTKKNSLQLDELNAGKNVKNARNLLLQGPDCPTIHLET</sequence>
<dbReference type="AlphaFoldDB" id="A0AAN8S0G3"/>
<evidence type="ECO:0000313" key="4">
    <source>
        <dbReference type="Proteomes" id="UP001372834"/>
    </source>
</evidence>
<accession>A0AAN8S0G3</accession>
<reference evidence="3 4" key="1">
    <citation type="submission" date="2023-10" db="EMBL/GenBank/DDBJ databases">
        <title>Genomes of two closely related lineages of the louse Polyplax serrata with different host specificities.</title>
        <authorList>
            <person name="Martinu J."/>
            <person name="Tarabai H."/>
            <person name="Stefka J."/>
            <person name="Hypsa V."/>
        </authorList>
    </citation>
    <scope>NUCLEOTIDE SEQUENCE [LARGE SCALE GENOMIC DNA]</scope>
    <source>
        <strain evidence="3">HR10_N</strain>
    </source>
</reference>
<comment type="caution">
    <text evidence="3">The sequence shown here is derived from an EMBL/GenBank/DDBJ whole genome shotgun (WGS) entry which is preliminary data.</text>
</comment>
<proteinExistence type="predicted"/>
<evidence type="ECO:0000313" key="3">
    <source>
        <dbReference type="EMBL" id="KAK6619782.1"/>
    </source>
</evidence>